<protein>
    <recommendedName>
        <fullName evidence="8">ABC transmembrane type-1 domain-containing protein</fullName>
    </recommendedName>
</protein>
<feature type="transmembrane region" description="Helical" evidence="7">
    <location>
        <begin position="21"/>
        <end position="45"/>
    </location>
</feature>
<dbReference type="PANTHER" id="PTHR43005:SF1">
    <property type="entry name" value="SPERMIDINE_PUTRESCINE TRANSPORT SYSTEM PERMEASE PROTEIN"/>
    <property type="match status" value="1"/>
</dbReference>
<keyword evidence="5 7" id="KW-1133">Transmembrane helix</keyword>
<dbReference type="EMBL" id="UINC01003065">
    <property type="protein sequence ID" value="SVA03029.1"/>
    <property type="molecule type" value="Genomic_DNA"/>
</dbReference>
<organism evidence="9">
    <name type="scientific">marine metagenome</name>
    <dbReference type="NCBI Taxonomy" id="408172"/>
    <lineage>
        <taxon>unclassified sequences</taxon>
        <taxon>metagenomes</taxon>
        <taxon>ecological metagenomes</taxon>
    </lineage>
</organism>
<evidence type="ECO:0000259" key="8">
    <source>
        <dbReference type="PROSITE" id="PS50928"/>
    </source>
</evidence>
<feature type="transmembrane region" description="Helical" evidence="7">
    <location>
        <begin position="87"/>
        <end position="110"/>
    </location>
</feature>
<evidence type="ECO:0000313" key="9">
    <source>
        <dbReference type="EMBL" id="SVA03029.1"/>
    </source>
</evidence>
<feature type="domain" description="ABC transmembrane type-1" evidence="8">
    <location>
        <begin position="83"/>
        <end position="295"/>
    </location>
</feature>
<dbReference type="Gene3D" id="1.10.3720.10">
    <property type="entry name" value="MetI-like"/>
    <property type="match status" value="1"/>
</dbReference>
<dbReference type="PROSITE" id="PS50928">
    <property type="entry name" value="ABC_TM1"/>
    <property type="match status" value="1"/>
</dbReference>
<evidence type="ECO:0000256" key="1">
    <source>
        <dbReference type="ARBA" id="ARBA00004651"/>
    </source>
</evidence>
<dbReference type="SUPFAM" id="SSF161098">
    <property type="entry name" value="MetI-like"/>
    <property type="match status" value="1"/>
</dbReference>
<evidence type="ECO:0000256" key="5">
    <source>
        <dbReference type="ARBA" id="ARBA00022989"/>
    </source>
</evidence>
<comment type="subcellular location">
    <subcellularLocation>
        <location evidence="1">Cell membrane</location>
        <topology evidence="1">Multi-pass membrane protein</topology>
    </subcellularLocation>
</comment>
<keyword evidence="6 7" id="KW-0472">Membrane</keyword>
<keyword evidence="3" id="KW-1003">Cell membrane</keyword>
<dbReference type="AlphaFoldDB" id="A0A381SHV5"/>
<dbReference type="GO" id="GO:0055085">
    <property type="term" value="P:transmembrane transport"/>
    <property type="evidence" value="ECO:0007669"/>
    <property type="project" value="InterPro"/>
</dbReference>
<feature type="transmembrane region" description="Helical" evidence="7">
    <location>
        <begin position="223"/>
        <end position="247"/>
    </location>
</feature>
<keyword evidence="4 7" id="KW-0812">Transmembrane</keyword>
<name>A0A381SHV5_9ZZZZ</name>
<dbReference type="InterPro" id="IPR000515">
    <property type="entry name" value="MetI-like"/>
</dbReference>
<feature type="transmembrane region" description="Helical" evidence="7">
    <location>
        <begin position="117"/>
        <end position="140"/>
    </location>
</feature>
<evidence type="ECO:0000256" key="4">
    <source>
        <dbReference type="ARBA" id="ARBA00022692"/>
    </source>
</evidence>
<feature type="transmembrane region" description="Helical" evidence="7">
    <location>
        <begin position="277"/>
        <end position="297"/>
    </location>
</feature>
<sequence length="307" mass="35103">MSKSSNMAVSSIHRRGFSSRRALYGYAWTLPAVLCVIFFIFYPIFESARLSLTDQSLLAMETKYVGLETYKDMLTSEEFQVAFKHSVIWLIFGTLGVFVFGFLIGFFLHLDFIGSRLLTALVLLPWVIPDFVAATAWKWLTVGEFGIVSFYLEKMGFPEPSLLASSTYVLPTLILLVIWRITPLMSILVRASLESVPPEYYEAAEVDGATAWQRFIYITIPTIRYPLVIGTLLTSLFVLREFAVVWVTTQGGPVNYSEILPTFIYRQGFMYFETGPAAASSMIYFFFILTFALLYLFSFRRVWKELL</sequence>
<dbReference type="InterPro" id="IPR035906">
    <property type="entry name" value="MetI-like_sf"/>
</dbReference>
<gene>
    <name evidence="9" type="ORF">METZ01_LOCUS55883</name>
</gene>
<feature type="transmembrane region" description="Helical" evidence="7">
    <location>
        <begin position="160"/>
        <end position="181"/>
    </location>
</feature>
<reference evidence="9" key="1">
    <citation type="submission" date="2018-05" db="EMBL/GenBank/DDBJ databases">
        <authorList>
            <person name="Lanie J.A."/>
            <person name="Ng W.-L."/>
            <person name="Kazmierczak K.M."/>
            <person name="Andrzejewski T.M."/>
            <person name="Davidsen T.M."/>
            <person name="Wayne K.J."/>
            <person name="Tettelin H."/>
            <person name="Glass J.I."/>
            <person name="Rusch D."/>
            <person name="Podicherti R."/>
            <person name="Tsui H.-C.T."/>
            <person name="Winkler M.E."/>
        </authorList>
    </citation>
    <scope>NUCLEOTIDE SEQUENCE</scope>
</reference>
<accession>A0A381SHV5</accession>
<dbReference type="CDD" id="cd06261">
    <property type="entry name" value="TM_PBP2"/>
    <property type="match status" value="1"/>
</dbReference>
<proteinExistence type="predicted"/>
<dbReference type="GO" id="GO:0005886">
    <property type="term" value="C:plasma membrane"/>
    <property type="evidence" value="ECO:0007669"/>
    <property type="project" value="UniProtKB-SubCell"/>
</dbReference>
<evidence type="ECO:0000256" key="6">
    <source>
        <dbReference type="ARBA" id="ARBA00023136"/>
    </source>
</evidence>
<dbReference type="PANTHER" id="PTHR43005">
    <property type="entry name" value="BLR7065 PROTEIN"/>
    <property type="match status" value="1"/>
</dbReference>
<evidence type="ECO:0000256" key="7">
    <source>
        <dbReference type="SAM" id="Phobius"/>
    </source>
</evidence>
<evidence type="ECO:0000256" key="2">
    <source>
        <dbReference type="ARBA" id="ARBA00022448"/>
    </source>
</evidence>
<evidence type="ECO:0000256" key="3">
    <source>
        <dbReference type="ARBA" id="ARBA00022475"/>
    </source>
</evidence>
<dbReference type="Pfam" id="PF00528">
    <property type="entry name" value="BPD_transp_1"/>
    <property type="match status" value="1"/>
</dbReference>
<keyword evidence="2" id="KW-0813">Transport</keyword>